<evidence type="ECO:0000313" key="6">
    <source>
        <dbReference type="Proteomes" id="UP001168821"/>
    </source>
</evidence>
<dbReference type="PANTHER" id="PTHR10648:SF4">
    <property type="entry name" value="PROTEIN PHOSPHATASE 2 (FORMERLY 2A), REGULATORY SUBUNIT A, BETA ISOFORM-RELATED"/>
    <property type="match status" value="1"/>
</dbReference>
<dbReference type="GO" id="GO:0005829">
    <property type="term" value="C:cytosol"/>
    <property type="evidence" value="ECO:0007669"/>
    <property type="project" value="TreeGrafter"/>
</dbReference>
<dbReference type="Pfam" id="PF22956">
    <property type="entry name" value="VPS15-like_hel"/>
    <property type="match status" value="1"/>
</dbReference>
<dbReference type="PROSITE" id="PS50077">
    <property type="entry name" value="HEAT_REPEAT"/>
    <property type="match status" value="4"/>
</dbReference>
<feature type="repeat" description="HEAT" evidence="2">
    <location>
        <begin position="164"/>
        <end position="202"/>
    </location>
</feature>
<keyword evidence="6" id="KW-1185">Reference proteome</keyword>
<feature type="repeat" description="HEAT" evidence="2">
    <location>
        <begin position="87"/>
        <end position="125"/>
    </location>
</feature>
<dbReference type="SUPFAM" id="SSF48371">
    <property type="entry name" value="ARM repeat"/>
    <property type="match status" value="1"/>
</dbReference>
<dbReference type="EMBL" id="JALNTZ010000010">
    <property type="protein sequence ID" value="KAJ3639391.1"/>
    <property type="molecule type" value="Genomic_DNA"/>
</dbReference>
<evidence type="ECO:0000256" key="3">
    <source>
        <dbReference type="SAM" id="MobiDB-lite"/>
    </source>
</evidence>
<gene>
    <name evidence="5" type="ORF">Zmor_002752</name>
</gene>
<dbReference type="InterPro" id="IPR016024">
    <property type="entry name" value="ARM-type_fold"/>
</dbReference>
<dbReference type="InterPro" id="IPR051023">
    <property type="entry name" value="PP2A_Regulatory_Subunit_A"/>
</dbReference>
<dbReference type="Proteomes" id="UP001168821">
    <property type="component" value="Unassembled WGS sequence"/>
</dbReference>
<dbReference type="AlphaFoldDB" id="A0AA38HL94"/>
<dbReference type="InterPro" id="IPR021133">
    <property type="entry name" value="HEAT_type_2"/>
</dbReference>
<dbReference type="GO" id="GO:0019888">
    <property type="term" value="F:protein phosphatase regulator activity"/>
    <property type="evidence" value="ECO:0007669"/>
    <property type="project" value="TreeGrafter"/>
</dbReference>
<sequence length="730" mass="84549">MVDSQSSYEIGVFKDALMDDNISVQVDAIKRLPSLAAAMDAERTREELIPCLVNCVDAMPEESCFNLAEQLERLVPFVGGNDHVGILLDILVKLACEDEVIVRDKAVESMKKICEVLDNEQCENSFYSAIERMIKSDWFTTKCSAGCLIAICYAKMSLEKQTELRNYFRNLIQDEAPMVRRSTATSLVEFIPLINVEEIISEFVPIFDNLAQDEQDSVRTLAVDVGVAISKRLKDFEVYEYLLRTFKTLSEDSSWRVRQRVAWKIHEIQTTEKNRDEIINIYSKCVRDDESEVRVFAAKNVYNLAINLMDSYKNEQNEFQDIFEKNFEENIIPEVHLLLRDPSDDVRVALSTNILSLSGILRNECFNANILPLVIDALENEEFMPFKENMLKNLSSLPTDVDITKSLKSIKSVIQNLIENSQMHWRTRRNLLLAFMHITRNTTSEFFDQNLKFFYRLLLNDNIYAIRRTAPVILPLLVKQFGTDWAINSLVPIFVPFSTDQRYMFRYITLFAIEELISPTLDCQRDIDEKQGKYLVDFTELKSKQAVETLVKIVKLNQKLTEELSDEEEIDEDISITDNLNFYAEDTLDNLRKEQQTTIFSVSPENLEDCYLEGVLVMLVKDFLKVIKDLMDDPIKNVQERARVTLSAVRNFCFDVKTESDQIWVQESMKLMSDDDLKRIEDELEEKLKDEKPEEEYEMIDCDMDAVEDAEDTEPPDNNNTTENSDDNID</sequence>
<evidence type="ECO:0000256" key="1">
    <source>
        <dbReference type="ARBA" id="ARBA00022737"/>
    </source>
</evidence>
<feature type="domain" description="Phosphatase 2A Regulatory Subunit A helical" evidence="4">
    <location>
        <begin position="178"/>
        <end position="397"/>
    </location>
</feature>
<evidence type="ECO:0000256" key="2">
    <source>
        <dbReference type="PROSITE-ProRule" id="PRU00103"/>
    </source>
</evidence>
<dbReference type="GO" id="GO:0000159">
    <property type="term" value="C:protein phosphatase type 2A complex"/>
    <property type="evidence" value="ECO:0007669"/>
    <property type="project" value="TreeGrafter"/>
</dbReference>
<dbReference type="Gene3D" id="1.25.10.10">
    <property type="entry name" value="Leucine-rich Repeat Variant"/>
    <property type="match status" value="1"/>
</dbReference>
<dbReference type="InterPro" id="IPR011989">
    <property type="entry name" value="ARM-like"/>
</dbReference>
<organism evidence="5 6">
    <name type="scientific">Zophobas morio</name>
    <dbReference type="NCBI Taxonomy" id="2755281"/>
    <lineage>
        <taxon>Eukaryota</taxon>
        <taxon>Metazoa</taxon>
        <taxon>Ecdysozoa</taxon>
        <taxon>Arthropoda</taxon>
        <taxon>Hexapoda</taxon>
        <taxon>Insecta</taxon>
        <taxon>Pterygota</taxon>
        <taxon>Neoptera</taxon>
        <taxon>Endopterygota</taxon>
        <taxon>Coleoptera</taxon>
        <taxon>Polyphaga</taxon>
        <taxon>Cucujiformia</taxon>
        <taxon>Tenebrionidae</taxon>
        <taxon>Zophobas</taxon>
    </lineage>
</organism>
<feature type="region of interest" description="Disordered" evidence="3">
    <location>
        <begin position="685"/>
        <end position="730"/>
    </location>
</feature>
<proteinExistence type="predicted"/>
<protein>
    <recommendedName>
        <fullName evidence="4">Phosphatase 2A Regulatory Subunit A helical domain-containing protein</fullName>
    </recommendedName>
</protein>
<reference evidence="5" key="1">
    <citation type="journal article" date="2023" name="G3 (Bethesda)">
        <title>Whole genome assemblies of Zophobas morio and Tenebrio molitor.</title>
        <authorList>
            <person name="Kaur S."/>
            <person name="Stinson S.A."/>
            <person name="diCenzo G.C."/>
        </authorList>
    </citation>
    <scope>NUCLEOTIDE SEQUENCE</scope>
    <source>
        <strain evidence="5">QUZm001</strain>
    </source>
</reference>
<dbReference type="InterPro" id="IPR055231">
    <property type="entry name" value="2AA_helical"/>
</dbReference>
<keyword evidence="1" id="KW-0677">Repeat</keyword>
<comment type="caution">
    <text evidence="5">The sequence shown here is derived from an EMBL/GenBank/DDBJ whole genome shotgun (WGS) entry which is preliminary data.</text>
</comment>
<accession>A0AA38HL94</accession>
<feature type="compositionally biased region" description="Acidic residues" evidence="3">
    <location>
        <begin position="693"/>
        <end position="715"/>
    </location>
</feature>
<dbReference type="GO" id="GO:0005634">
    <property type="term" value="C:nucleus"/>
    <property type="evidence" value="ECO:0007669"/>
    <property type="project" value="TreeGrafter"/>
</dbReference>
<evidence type="ECO:0000259" key="4">
    <source>
        <dbReference type="Pfam" id="PF22956"/>
    </source>
</evidence>
<name>A0AA38HL94_9CUCU</name>
<feature type="repeat" description="HEAT" evidence="2">
    <location>
        <begin position="203"/>
        <end position="241"/>
    </location>
</feature>
<feature type="repeat" description="HEAT" evidence="2">
    <location>
        <begin position="331"/>
        <end position="369"/>
    </location>
</feature>
<dbReference type="PANTHER" id="PTHR10648">
    <property type="entry name" value="SERINE/THREONINE-PROTEIN PHOSPHATASE PP2A 65 KDA REGULATORY SUBUNIT"/>
    <property type="match status" value="1"/>
</dbReference>
<evidence type="ECO:0000313" key="5">
    <source>
        <dbReference type="EMBL" id="KAJ3639391.1"/>
    </source>
</evidence>